<evidence type="ECO:0000256" key="4">
    <source>
        <dbReference type="RuleBase" id="RU361173"/>
    </source>
</evidence>
<dbReference type="InterPro" id="IPR012334">
    <property type="entry name" value="Pectin_lyas_fold"/>
</dbReference>
<accession>K1WIX1</accession>
<evidence type="ECO:0000256" key="5">
    <source>
        <dbReference type="SAM" id="SignalP"/>
    </source>
</evidence>
<sequence>MSFAKLFSFSTAALLVRSLASAELTPYTGTPPALPENRAPFSYGSLTTGGSAADPSAVFLVDNMPDLRTVLAMDSPRTVYIQGNITGNEITSAKDGGTYADCQWYIDNSPSKQFNFTRYVMSLNESYMDSVKLESEKGGTVEGMDATEYLELLKRMNGWRPRVQNTQKEWVSINVKSDLTLIGMDGDAYLNGVSLIFNLADNVIIRNLKLSPPQDCFPAPEGSTSWNARYDALSLVTSTNFWVDGNTLFDGPNPTGPEPLIWDHKVDRYDGLMDAEDGSDNITFSHNIVGEHHKSLLLGGGLAERARSLGKMRFMFFGNWFSNSASRNPLMRFGTFYVLNNLFTHEGASTAPYRSDFEYNLGVYTESHVVVGGNVFQNAVNGSDTGIFKYSTLLDATTPARLCIPASETDLPEGLQGLGGPSSLNGAEVDLKKDAEATFERALADPTNVVAGGLEISCAGFSPQEVPVTLSTPEEVEAYVKKEAGQMTGGGS</sequence>
<reference evidence="7 8" key="1">
    <citation type="journal article" date="2012" name="BMC Genomics">
        <title>Sequencing the genome of Marssonina brunnea reveals fungus-poplar co-evolution.</title>
        <authorList>
            <person name="Zhu S."/>
            <person name="Cao Y.-Z."/>
            <person name="Jiang C."/>
            <person name="Tan B.-Y."/>
            <person name="Wang Z."/>
            <person name="Feng S."/>
            <person name="Zhang L."/>
            <person name="Su X.-H."/>
            <person name="Brejova B."/>
            <person name="Vinar T."/>
            <person name="Xu M."/>
            <person name="Wang M.-X."/>
            <person name="Zhang S.-G."/>
            <person name="Huang M.-R."/>
            <person name="Wu R."/>
            <person name="Zhou Y."/>
        </authorList>
    </citation>
    <scope>NUCLEOTIDE SEQUENCE [LARGE SCALE GENOMIC DNA]</scope>
    <source>
        <strain evidence="7 8">MB_m1</strain>
    </source>
</reference>
<evidence type="ECO:0000256" key="2">
    <source>
        <dbReference type="ARBA" id="ARBA00022729"/>
    </source>
</evidence>
<dbReference type="GO" id="GO:0030570">
    <property type="term" value="F:pectate lyase activity"/>
    <property type="evidence" value="ECO:0007669"/>
    <property type="project" value="InterPro"/>
</dbReference>
<comment type="subcellular location">
    <subcellularLocation>
        <location evidence="4">Secreted</location>
    </subcellularLocation>
</comment>
<dbReference type="STRING" id="1072389.K1WIX1"/>
<keyword evidence="4" id="KW-0624">Polysaccharide degradation</keyword>
<feature type="domain" description="Pectate lyase" evidence="6">
    <location>
        <begin position="139"/>
        <end position="382"/>
    </location>
</feature>
<evidence type="ECO:0000259" key="6">
    <source>
        <dbReference type="SMART" id="SM00656"/>
    </source>
</evidence>
<feature type="signal peptide" evidence="5">
    <location>
        <begin position="1"/>
        <end position="22"/>
    </location>
</feature>
<keyword evidence="4" id="KW-0964">Secreted</keyword>
<dbReference type="PANTHER" id="PTHR31683:SF18">
    <property type="entry name" value="PECTATE LYASE 21-RELATED"/>
    <property type="match status" value="1"/>
</dbReference>
<dbReference type="EMBL" id="JH921454">
    <property type="protein sequence ID" value="EKD12796.1"/>
    <property type="molecule type" value="Genomic_DNA"/>
</dbReference>
<dbReference type="Gene3D" id="2.160.20.10">
    <property type="entry name" value="Single-stranded right-handed beta-helix, Pectin lyase-like"/>
    <property type="match status" value="1"/>
</dbReference>
<gene>
    <name evidence="7" type="ORF">MBM_09025</name>
</gene>
<protein>
    <submittedName>
        <fullName evidence="7">Polysaccharide lyase family 1 protein</fullName>
    </submittedName>
</protein>
<evidence type="ECO:0000256" key="3">
    <source>
        <dbReference type="ARBA" id="ARBA00023239"/>
    </source>
</evidence>
<dbReference type="OrthoDB" id="5348404at2759"/>
<keyword evidence="4" id="KW-0119">Carbohydrate metabolism</keyword>
<dbReference type="GO" id="GO:0000272">
    <property type="term" value="P:polysaccharide catabolic process"/>
    <property type="evidence" value="ECO:0007669"/>
    <property type="project" value="UniProtKB-KW"/>
</dbReference>
<dbReference type="InterPro" id="IPR011050">
    <property type="entry name" value="Pectin_lyase_fold/virulence"/>
</dbReference>
<dbReference type="OMA" id="SWNARYD"/>
<dbReference type="GO" id="GO:0005576">
    <property type="term" value="C:extracellular region"/>
    <property type="evidence" value="ECO:0007669"/>
    <property type="project" value="UniProtKB-SubCell"/>
</dbReference>
<feature type="chain" id="PRO_5003852908" evidence="5">
    <location>
        <begin position="23"/>
        <end position="492"/>
    </location>
</feature>
<dbReference type="RefSeq" id="XP_007296914.1">
    <property type="nucleotide sequence ID" value="XM_007296852.1"/>
</dbReference>
<keyword evidence="2 5" id="KW-0732">Signal</keyword>
<dbReference type="AlphaFoldDB" id="K1WIX1"/>
<dbReference type="PANTHER" id="PTHR31683">
    <property type="entry name" value="PECTATE LYASE 18-RELATED"/>
    <property type="match status" value="1"/>
</dbReference>
<dbReference type="InterPro" id="IPR002022">
    <property type="entry name" value="Pec_lyase"/>
</dbReference>
<evidence type="ECO:0000256" key="1">
    <source>
        <dbReference type="ARBA" id="ARBA00010980"/>
    </source>
</evidence>
<comment type="similarity">
    <text evidence="1 4">Belongs to the polysaccharide lyase 1 family.</text>
</comment>
<name>K1WIX1_MARBU</name>
<dbReference type="eggNOG" id="ENOG502RKW3">
    <property type="taxonomic scope" value="Eukaryota"/>
</dbReference>
<dbReference type="Pfam" id="PF00544">
    <property type="entry name" value="Pectate_lyase_4"/>
    <property type="match status" value="1"/>
</dbReference>
<evidence type="ECO:0000313" key="8">
    <source>
        <dbReference type="Proteomes" id="UP000006753"/>
    </source>
</evidence>
<keyword evidence="3 4" id="KW-0456">Lyase</keyword>
<evidence type="ECO:0000313" key="7">
    <source>
        <dbReference type="EMBL" id="EKD12796.1"/>
    </source>
</evidence>
<dbReference type="Proteomes" id="UP000006753">
    <property type="component" value="Unassembled WGS sequence"/>
</dbReference>
<dbReference type="InParanoid" id="K1WIX1"/>
<organism evidence="7 8">
    <name type="scientific">Marssonina brunnea f. sp. multigermtubi (strain MB_m1)</name>
    <name type="common">Marssonina leaf spot fungus</name>
    <dbReference type="NCBI Taxonomy" id="1072389"/>
    <lineage>
        <taxon>Eukaryota</taxon>
        <taxon>Fungi</taxon>
        <taxon>Dikarya</taxon>
        <taxon>Ascomycota</taxon>
        <taxon>Pezizomycotina</taxon>
        <taxon>Leotiomycetes</taxon>
        <taxon>Helotiales</taxon>
        <taxon>Drepanopezizaceae</taxon>
        <taxon>Drepanopeziza</taxon>
    </lineage>
</organism>
<dbReference type="HOGENOM" id="CLU_034314_0_0_1"/>
<dbReference type="SUPFAM" id="SSF51126">
    <property type="entry name" value="Pectin lyase-like"/>
    <property type="match status" value="1"/>
</dbReference>
<dbReference type="InterPro" id="IPR045032">
    <property type="entry name" value="PEL"/>
</dbReference>
<proteinExistence type="inferred from homology"/>
<dbReference type="SMART" id="SM00656">
    <property type="entry name" value="Amb_all"/>
    <property type="match status" value="1"/>
</dbReference>
<keyword evidence="8" id="KW-1185">Reference proteome</keyword>
<dbReference type="KEGG" id="mbe:MBM_09025"/>
<dbReference type="GeneID" id="18764960"/>